<dbReference type="RefSeq" id="WP_002686801.1">
    <property type="nucleotide sequence ID" value="NZ_CM001794.1"/>
</dbReference>
<protein>
    <submittedName>
        <fullName evidence="1">Uncharacterized protein</fullName>
    </submittedName>
</protein>
<name>M2BFF8_TREDN</name>
<dbReference type="AlphaFoldDB" id="M2BFF8"/>
<dbReference type="HOGENOM" id="CLU_3206544_0_0_12"/>
<sequence>MKNEDEKSVKKDSSDKTISRKTVGVCKAIKGFRRLLRGHITYLLK</sequence>
<evidence type="ECO:0000313" key="1">
    <source>
        <dbReference type="EMBL" id="EMB34566.1"/>
    </source>
</evidence>
<proteinExistence type="predicted"/>
<gene>
    <name evidence="1" type="ORF">HMPREF9725_00105</name>
</gene>
<comment type="caution">
    <text evidence="1">The sequence shown here is derived from an EMBL/GenBank/DDBJ whole genome shotgun (WGS) entry which is preliminary data.</text>
</comment>
<dbReference type="EMBL" id="AGDW01000001">
    <property type="protein sequence ID" value="EMB34566.1"/>
    <property type="molecule type" value="Genomic_DNA"/>
</dbReference>
<accession>M2BFF8</accession>
<organism evidence="1">
    <name type="scientific">Treponema denticola H1-T</name>
    <dbReference type="NCBI Taxonomy" id="999431"/>
    <lineage>
        <taxon>Bacteria</taxon>
        <taxon>Pseudomonadati</taxon>
        <taxon>Spirochaetota</taxon>
        <taxon>Spirochaetia</taxon>
        <taxon>Spirochaetales</taxon>
        <taxon>Treponemataceae</taxon>
        <taxon>Treponema</taxon>
    </lineage>
</organism>
<dbReference type="Proteomes" id="UP000011708">
    <property type="component" value="Chromosome"/>
</dbReference>
<reference evidence="1" key="1">
    <citation type="submission" date="2012-01" db="EMBL/GenBank/DDBJ databases">
        <title>The Genome Sequence of Treponema denticola H1-T.</title>
        <authorList>
            <consortium name="The Broad Institute Genome Sequencing Platform"/>
            <person name="Earl A."/>
            <person name="Ward D."/>
            <person name="Feldgarden M."/>
            <person name="Gevers D."/>
            <person name="Blanton J.M."/>
            <person name="Fenno C.J."/>
            <person name="Baranova O.V."/>
            <person name="Mathney J."/>
            <person name="Dewhirst F.E."/>
            <person name="Izard J."/>
            <person name="Young S.K."/>
            <person name="Zeng Q."/>
            <person name="Gargeya S."/>
            <person name="Fitzgerald M."/>
            <person name="Haas B."/>
            <person name="Abouelleil A."/>
            <person name="Alvarado L."/>
            <person name="Arachchi H.M."/>
            <person name="Berlin A."/>
            <person name="Chapman S.B."/>
            <person name="Gearin G."/>
            <person name="Goldberg J."/>
            <person name="Griggs A."/>
            <person name="Gujja S."/>
            <person name="Hansen M."/>
            <person name="Heiman D."/>
            <person name="Howarth C."/>
            <person name="Larimer J."/>
            <person name="Lui A."/>
            <person name="MacDonald P.J.P."/>
            <person name="McCowen C."/>
            <person name="Montmayeur A."/>
            <person name="Murphy C."/>
            <person name="Neiman D."/>
            <person name="Pearson M."/>
            <person name="Priest M."/>
            <person name="Roberts A."/>
            <person name="Saif S."/>
            <person name="Shea T."/>
            <person name="Sisk P."/>
            <person name="Stolte C."/>
            <person name="Sykes S."/>
            <person name="Wortman J."/>
            <person name="Nusbaum C."/>
            <person name="Birren B."/>
        </authorList>
    </citation>
    <scope>NUCLEOTIDE SEQUENCE [LARGE SCALE GENOMIC DNA]</scope>
    <source>
        <strain evidence="1">H1-T</strain>
    </source>
</reference>